<protein>
    <submittedName>
        <fullName evidence="2">Uncharacterized protein</fullName>
    </submittedName>
</protein>
<keyword evidence="1" id="KW-0732">Signal</keyword>
<name>A0A7S4Q8U2_9DINO</name>
<feature type="chain" id="PRO_5030639057" evidence="1">
    <location>
        <begin position="21"/>
        <end position="127"/>
    </location>
</feature>
<feature type="signal peptide" evidence="1">
    <location>
        <begin position="1"/>
        <end position="20"/>
    </location>
</feature>
<proteinExistence type="predicted"/>
<gene>
    <name evidence="2" type="ORF">AMON00008_LOCUS14782</name>
</gene>
<evidence type="ECO:0000313" key="2">
    <source>
        <dbReference type="EMBL" id="CAE4575163.1"/>
    </source>
</evidence>
<dbReference type="EMBL" id="HBNR01022162">
    <property type="protein sequence ID" value="CAE4575163.1"/>
    <property type="molecule type" value="Transcribed_RNA"/>
</dbReference>
<accession>A0A7S4Q8U2</accession>
<reference evidence="2" key="1">
    <citation type="submission" date="2021-01" db="EMBL/GenBank/DDBJ databases">
        <authorList>
            <person name="Corre E."/>
            <person name="Pelletier E."/>
            <person name="Niang G."/>
            <person name="Scheremetjew M."/>
            <person name="Finn R."/>
            <person name="Kale V."/>
            <person name="Holt S."/>
            <person name="Cochrane G."/>
            <person name="Meng A."/>
            <person name="Brown T."/>
            <person name="Cohen L."/>
        </authorList>
    </citation>
    <scope>NUCLEOTIDE SEQUENCE</scope>
    <source>
        <strain evidence="2">CCMP3105</strain>
    </source>
</reference>
<evidence type="ECO:0000256" key="1">
    <source>
        <dbReference type="SAM" id="SignalP"/>
    </source>
</evidence>
<sequence>MRCSQAVCVAMLVLAAGAEAGTSFLRSVPGPKDRAQCCTTCHRFGMESLGKWNPAFASITNPVECCDTCDKVFVKLARTSMLQTSPTMTSQQCKTICHRFGMKSLGGDFAALTNPVECAALCDKTYT</sequence>
<organism evidence="2">
    <name type="scientific">Alexandrium monilatum</name>
    <dbReference type="NCBI Taxonomy" id="311494"/>
    <lineage>
        <taxon>Eukaryota</taxon>
        <taxon>Sar</taxon>
        <taxon>Alveolata</taxon>
        <taxon>Dinophyceae</taxon>
        <taxon>Gonyaulacales</taxon>
        <taxon>Pyrocystaceae</taxon>
        <taxon>Alexandrium</taxon>
    </lineage>
</organism>
<dbReference type="AlphaFoldDB" id="A0A7S4Q8U2"/>